<name>A0A9J6H9Q6_HAELO</name>
<protein>
    <recommendedName>
        <fullName evidence="5">Receptor ligand binding region domain-containing protein</fullName>
    </recommendedName>
</protein>
<dbReference type="Proteomes" id="UP000821853">
    <property type="component" value="Unassembled WGS sequence"/>
</dbReference>
<evidence type="ECO:0000256" key="1">
    <source>
        <dbReference type="ARBA" id="ARBA00004370"/>
    </source>
</evidence>
<evidence type="ECO:0000313" key="7">
    <source>
        <dbReference type="Proteomes" id="UP000821853"/>
    </source>
</evidence>
<dbReference type="Gene3D" id="3.40.50.2300">
    <property type="match status" value="2"/>
</dbReference>
<evidence type="ECO:0000256" key="2">
    <source>
        <dbReference type="ARBA" id="ARBA00022692"/>
    </source>
</evidence>
<proteinExistence type="predicted"/>
<reference evidence="6 7" key="1">
    <citation type="journal article" date="2020" name="Cell">
        <title>Large-Scale Comparative Analyses of Tick Genomes Elucidate Their Genetic Diversity and Vector Capacities.</title>
        <authorList>
            <consortium name="Tick Genome and Microbiome Consortium (TIGMIC)"/>
            <person name="Jia N."/>
            <person name="Wang J."/>
            <person name="Shi W."/>
            <person name="Du L."/>
            <person name="Sun Y."/>
            <person name="Zhan W."/>
            <person name="Jiang J.F."/>
            <person name="Wang Q."/>
            <person name="Zhang B."/>
            <person name="Ji P."/>
            <person name="Bell-Sakyi L."/>
            <person name="Cui X.M."/>
            <person name="Yuan T.T."/>
            <person name="Jiang B.G."/>
            <person name="Yang W.F."/>
            <person name="Lam T.T."/>
            <person name="Chang Q.C."/>
            <person name="Ding S.J."/>
            <person name="Wang X.J."/>
            <person name="Zhu J.G."/>
            <person name="Ruan X.D."/>
            <person name="Zhao L."/>
            <person name="Wei J.T."/>
            <person name="Ye R.Z."/>
            <person name="Que T.C."/>
            <person name="Du C.H."/>
            <person name="Zhou Y.H."/>
            <person name="Cheng J.X."/>
            <person name="Dai P.F."/>
            <person name="Guo W.B."/>
            <person name="Han X.H."/>
            <person name="Huang E.J."/>
            <person name="Li L.F."/>
            <person name="Wei W."/>
            <person name="Gao Y.C."/>
            <person name="Liu J.Z."/>
            <person name="Shao H.Z."/>
            <person name="Wang X."/>
            <person name="Wang C.C."/>
            <person name="Yang T.C."/>
            <person name="Huo Q.B."/>
            <person name="Li W."/>
            <person name="Chen H.Y."/>
            <person name="Chen S.E."/>
            <person name="Zhou L.G."/>
            <person name="Ni X.B."/>
            <person name="Tian J.H."/>
            <person name="Sheng Y."/>
            <person name="Liu T."/>
            <person name="Pan Y.S."/>
            <person name="Xia L.Y."/>
            <person name="Li J."/>
            <person name="Zhao F."/>
            <person name="Cao W.C."/>
        </authorList>
    </citation>
    <scope>NUCLEOTIDE SEQUENCE [LARGE SCALE GENOMIC DNA]</scope>
    <source>
        <strain evidence="6">HaeL-2018</strain>
    </source>
</reference>
<comment type="subcellular location">
    <subcellularLocation>
        <location evidence="1">Membrane</location>
    </subcellularLocation>
</comment>
<dbReference type="AlphaFoldDB" id="A0A9J6H9Q6"/>
<feature type="domain" description="Receptor ligand binding region" evidence="5">
    <location>
        <begin position="5"/>
        <end position="81"/>
    </location>
</feature>
<dbReference type="VEuPathDB" id="VectorBase:HLOH_049323"/>
<evidence type="ECO:0000259" key="5">
    <source>
        <dbReference type="Pfam" id="PF01094"/>
    </source>
</evidence>
<sequence>MSRGIITVVAPNVGSSYETLVSLSNTFHMPFVSTSFPEMASFRPASFGVSLKPNYIPAILDVISHYNWSFIIYLYDSDDGQSSSVLSLALPSCAIRFARRLAAIGFRLISSLYRITKVLLAV</sequence>
<keyword evidence="7" id="KW-1185">Reference proteome</keyword>
<keyword evidence="2" id="KW-0812">Transmembrane</keyword>
<accession>A0A9J6H9Q6</accession>
<dbReference type="EMBL" id="JABSTR010001132">
    <property type="protein sequence ID" value="KAH9383469.1"/>
    <property type="molecule type" value="Genomic_DNA"/>
</dbReference>
<dbReference type="InterPro" id="IPR028082">
    <property type="entry name" value="Peripla_BP_I"/>
</dbReference>
<keyword evidence="4" id="KW-0472">Membrane</keyword>
<evidence type="ECO:0000313" key="6">
    <source>
        <dbReference type="EMBL" id="KAH9383469.1"/>
    </source>
</evidence>
<dbReference type="GO" id="GO:0016020">
    <property type="term" value="C:membrane"/>
    <property type="evidence" value="ECO:0007669"/>
    <property type="project" value="UniProtKB-SubCell"/>
</dbReference>
<dbReference type="InterPro" id="IPR001828">
    <property type="entry name" value="ANF_lig-bd_rcpt"/>
</dbReference>
<evidence type="ECO:0000256" key="3">
    <source>
        <dbReference type="ARBA" id="ARBA00022989"/>
    </source>
</evidence>
<comment type="caution">
    <text evidence="6">The sequence shown here is derived from an EMBL/GenBank/DDBJ whole genome shotgun (WGS) entry which is preliminary data.</text>
</comment>
<dbReference type="OrthoDB" id="5984008at2759"/>
<keyword evidence="3" id="KW-1133">Transmembrane helix</keyword>
<dbReference type="Pfam" id="PF01094">
    <property type="entry name" value="ANF_receptor"/>
    <property type="match status" value="1"/>
</dbReference>
<evidence type="ECO:0000256" key="4">
    <source>
        <dbReference type="ARBA" id="ARBA00023136"/>
    </source>
</evidence>
<dbReference type="SUPFAM" id="SSF53822">
    <property type="entry name" value="Periplasmic binding protein-like I"/>
    <property type="match status" value="1"/>
</dbReference>
<organism evidence="6 7">
    <name type="scientific">Haemaphysalis longicornis</name>
    <name type="common">Bush tick</name>
    <dbReference type="NCBI Taxonomy" id="44386"/>
    <lineage>
        <taxon>Eukaryota</taxon>
        <taxon>Metazoa</taxon>
        <taxon>Ecdysozoa</taxon>
        <taxon>Arthropoda</taxon>
        <taxon>Chelicerata</taxon>
        <taxon>Arachnida</taxon>
        <taxon>Acari</taxon>
        <taxon>Parasitiformes</taxon>
        <taxon>Ixodida</taxon>
        <taxon>Ixodoidea</taxon>
        <taxon>Ixodidae</taxon>
        <taxon>Haemaphysalinae</taxon>
        <taxon>Haemaphysalis</taxon>
    </lineage>
</organism>
<gene>
    <name evidence="6" type="ORF">HPB48_024978</name>
</gene>